<gene>
    <name evidence="1" type="ORF">ACK4CP_09680</name>
</gene>
<dbReference type="Proteomes" id="UP001635817">
    <property type="component" value="Unassembled WGS sequence"/>
</dbReference>
<evidence type="ECO:0000313" key="1">
    <source>
        <dbReference type="EMBL" id="MFN6550661.1"/>
    </source>
</evidence>
<comment type="caution">
    <text evidence="1">The sequence shown here is derived from an EMBL/GenBank/DDBJ whole genome shotgun (WGS) entry which is preliminary data.</text>
</comment>
<sequence>MRRDFIELIVRKVVEALTGVFIPSAGDAIDQLHDWAVNLPVIGDIIATIDSVFSSIFGGIDFTDLPTPEEVWQSVTDGLGYLLGPRSPVNAANLFGRLGLPQFGGGVPLSALTAAVPNELEPFSAESVPTSDGWSFDAVANAAKVVCDGTAKNLYLGGAAIKVEPDQPLNVAFKVRYTGLTSGAGQTIKLVLNTYTSVDGSGTPTPVVVAGLMNPSGTASTVTIGNSSWSPPPGVGSVRPVLIVDGLVTAGTVYWENTPSLKKKLDPVFGDGLPKAIQDRIAEFQSVLGTFDELAQIFEGAVVDPVEAVGSVIKGWWDFWFGGGPNNVVSQAQIAEPTGVPPTDANNTIPWIYLPPELTPAAIGHPWVELTKAGTQTINKSAITKLTAWSQAGGFPLTVSSDQFSVPFAGLFHVSVKATWVTSPDVQARLYVYKNNSVYRRDTRITDGMSSVYSNEIHEYVPLDVGDVIDFRVDWTNTGTTKDISSNPVDTYVRITYIGATHLTATPIPTPTVTFDAKGAADNGSGDGGPWNHTFGANAKAIVIPFSHESPDMPVVTCGVHNVPVLSGPTFIGNYFGFNAYYSLAAAILPDAVKGTTQAVSVDFPSGNAAFSGNSLSFNNASYLGAVRYSSGSGGAGDPARIFVPSNAFSQVAGGFGGMDVNFSSFNRTQDNIWNFIAGNTWAHVIGHAQGGLEFTASAGKWAGKFIELHP</sequence>
<protein>
    <recommendedName>
        <fullName evidence="3">Minor tail protein</fullName>
    </recommendedName>
</protein>
<proteinExistence type="predicted"/>
<dbReference type="EMBL" id="JBKBDE010000002">
    <property type="protein sequence ID" value="MFN6550661.1"/>
    <property type="molecule type" value="Genomic_DNA"/>
</dbReference>
<evidence type="ECO:0000313" key="2">
    <source>
        <dbReference type="Proteomes" id="UP001635817"/>
    </source>
</evidence>
<name>A0ABW9LW01_9MYCO</name>
<reference evidence="1 2" key="1">
    <citation type="submission" date="2024-12" db="EMBL/GenBank/DDBJ databases">
        <title>The coexistence of Mycolicibacterium septicum and Mycolicibacterium nivoides in clinical samples.</title>
        <authorList>
            <person name="Wang C."/>
            <person name="Feng Y."/>
            <person name="Zong Z."/>
        </authorList>
    </citation>
    <scope>NUCLEOTIDE SEQUENCE [LARGE SCALE GENOMIC DNA]</scope>
    <source>
        <strain evidence="1 2">120310</strain>
    </source>
</reference>
<accession>A0ABW9LW01</accession>
<organism evidence="1 2">
    <name type="scientific">Mycolicibacterium septicum</name>
    <dbReference type="NCBI Taxonomy" id="98668"/>
    <lineage>
        <taxon>Bacteria</taxon>
        <taxon>Bacillati</taxon>
        <taxon>Actinomycetota</taxon>
        <taxon>Actinomycetes</taxon>
        <taxon>Mycobacteriales</taxon>
        <taxon>Mycobacteriaceae</taxon>
        <taxon>Mycolicibacterium</taxon>
    </lineage>
</organism>
<evidence type="ECO:0008006" key="3">
    <source>
        <dbReference type="Google" id="ProtNLM"/>
    </source>
</evidence>
<dbReference type="RefSeq" id="WP_409549447.1">
    <property type="nucleotide sequence ID" value="NZ_JBKBDE010000002.1"/>
</dbReference>
<keyword evidence="2" id="KW-1185">Reference proteome</keyword>